<keyword evidence="13" id="KW-0391">Immunity</keyword>
<evidence type="ECO:0000256" key="9">
    <source>
        <dbReference type="ARBA" id="ARBA00022769"/>
    </source>
</evidence>
<dbReference type="SUPFAM" id="SSF47807">
    <property type="entry name" value="5' to 3' exonuclease, C-terminal subdomain"/>
    <property type="match status" value="1"/>
</dbReference>
<evidence type="ECO:0000256" key="18">
    <source>
        <dbReference type="ARBA" id="ARBA00023242"/>
    </source>
</evidence>
<dbReference type="GO" id="GO:0006298">
    <property type="term" value="P:mismatch repair"/>
    <property type="evidence" value="ECO:0007669"/>
    <property type="project" value="TreeGrafter"/>
</dbReference>
<dbReference type="GO" id="GO:0003677">
    <property type="term" value="F:DNA binding"/>
    <property type="evidence" value="ECO:0007669"/>
    <property type="project" value="UniProtKB-UniRule"/>
</dbReference>
<dbReference type="GO" id="GO:0051321">
    <property type="term" value="P:meiotic cell cycle"/>
    <property type="evidence" value="ECO:0007669"/>
    <property type="project" value="UniProtKB-KW"/>
</dbReference>
<evidence type="ECO:0000256" key="7">
    <source>
        <dbReference type="ARBA" id="ARBA00022759"/>
    </source>
</evidence>
<dbReference type="CDD" id="cd09908">
    <property type="entry name" value="H3TH_EXO1"/>
    <property type="match status" value="1"/>
</dbReference>
<keyword evidence="5 22" id="KW-0540">Nuclease</keyword>
<evidence type="ECO:0000259" key="25">
    <source>
        <dbReference type="SMART" id="SM00485"/>
    </source>
</evidence>
<organism evidence="26">
    <name type="scientific">Callorhinchus milii</name>
    <name type="common">Ghost shark</name>
    <dbReference type="NCBI Taxonomy" id="7868"/>
    <lineage>
        <taxon>Eukaryota</taxon>
        <taxon>Metazoa</taxon>
        <taxon>Chordata</taxon>
        <taxon>Craniata</taxon>
        <taxon>Vertebrata</taxon>
        <taxon>Chondrichthyes</taxon>
        <taxon>Holocephali</taxon>
        <taxon>Chimaeriformes</taxon>
        <taxon>Callorhinchidae</taxon>
        <taxon>Callorhinchus</taxon>
    </lineage>
</organism>
<dbReference type="GO" id="GO:0035312">
    <property type="term" value="F:5'-3' DNA exonuclease activity"/>
    <property type="evidence" value="ECO:0007669"/>
    <property type="project" value="UniProtKB-UniRule"/>
</dbReference>
<dbReference type="EMBL" id="JW864265">
    <property type="protein sequence ID" value="AFO96782.1"/>
    <property type="molecule type" value="mRNA"/>
</dbReference>
<dbReference type="PANTHER" id="PTHR11081:SF8">
    <property type="entry name" value="EXONUCLEASE 1"/>
    <property type="match status" value="1"/>
</dbReference>
<reference evidence="26" key="1">
    <citation type="journal article" date="2014" name="Nature">
        <title>Elephant shark genome provides unique insights into gnathostome evolution.</title>
        <authorList>
            <consortium name="International Elephant Shark Genome Sequencing Consortium"/>
            <person name="Venkatesh B."/>
            <person name="Lee A.P."/>
            <person name="Ravi V."/>
            <person name="Maurya A.K."/>
            <person name="Lian M.M."/>
            <person name="Swann J.B."/>
            <person name="Ohta Y."/>
            <person name="Flajnik M.F."/>
            <person name="Sutoh Y."/>
            <person name="Kasahara M."/>
            <person name="Hoon S."/>
            <person name="Gangu V."/>
            <person name="Roy S.W."/>
            <person name="Irimia M."/>
            <person name="Korzh V."/>
            <person name="Kondrychyn I."/>
            <person name="Lim Z.W."/>
            <person name="Tay B.H."/>
            <person name="Tohari S."/>
            <person name="Kong K.W."/>
            <person name="Ho S."/>
            <person name="Lorente-Galdos B."/>
            <person name="Quilez J."/>
            <person name="Marques-Bonet T."/>
            <person name="Raney B.J."/>
            <person name="Ingham P.W."/>
            <person name="Tay A."/>
            <person name="Hillier L.W."/>
            <person name="Minx P."/>
            <person name="Boehm T."/>
            <person name="Wilson R.K."/>
            <person name="Brenner S."/>
            <person name="Warren W.C."/>
        </authorList>
    </citation>
    <scope>NUCLEOTIDE SEQUENCE</scope>
    <source>
        <tissue evidence="26">Ovary</tissue>
    </source>
</reference>
<proteinExistence type="evidence at transcript level"/>
<dbReference type="GO" id="GO:0046872">
    <property type="term" value="F:metal ion binding"/>
    <property type="evidence" value="ECO:0007669"/>
    <property type="project" value="UniProtKB-UniRule"/>
</dbReference>
<dbReference type="EC" id="3.1.-.-" evidence="22"/>
<feature type="domain" description="XPG-I" evidence="24">
    <location>
        <begin position="138"/>
        <end position="208"/>
    </location>
</feature>
<evidence type="ECO:0000256" key="20">
    <source>
        <dbReference type="ARBA" id="ARBA00057694"/>
    </source>
</evidence>
<keyword evidence="7" id="KW-0255">Endonuclease</keyword>
<feature type="compositionally biased region" description="Low complexity" evidence="23">
    <location>
        <begin position="743"/>
        <end position="765"/>
    </location>
</feature>
<dbReference type="Gene3D" id="1.10.150.20">
    <property type="entry name" value="5' to 3' exonuclease, C-terminal subdomain"/>
    <property type="match status" value="1"/>
</dbReference>
<keyword evidence="17 22" id="KW-0234">DNA repair</keyword>
<keyword evidence="18 22" id="KW-0539">Nucleus</keyword>
<comment type="similarity">
    <text evidence="2 22">Belongs to the XPG/RAD2 endonuclease family. EXO1 subfamily.</text>
</comment>
<dbReference type="Pfam" id="PF00867">
    <property type="entry name" value="XPG_I"/>
    <property type="match status" value="1"/>
</dbReference>
<keyword evidence="6 22" id="KW-0479">Metal-binding</keyword>
<comment type="subcellular location">
    <subcellularLocation>
        <location evidence="1 22">Nucleus</location>
    </subcellularLocation>
</comment>
<dbReference type="AlphaFoldDB" id="V9KFY1"/>
<keyword evidence="19" id="KW-0469">Meiosis</keyword>
<dbReference type="InterPro" id="IPR044752">
    <property type="entry name" value="PIN-like_EXO1"/>
</dbReference>
<feature type="compositionally biased region" description="Basic and acidic residues" evidence="23">
    <location>
        <begin position="456"/>
        <end position="468"/>
    </location>
</feature>
<evidence type="ECO:0000259" key="24">
    <source>
        <dbReference type="SMART" id="SM00484"/>
    </source>
</evidence>
<dbReference type="InterPro" id="IPR037315">
    <property type="entry name" value="EXO1_H3TH"/>
</dbReference>
<evidence type="ECO:0000256" key="17">
    <source>
        <dbReference type="ARBA" id="ARBA00023204"/>
    </source>
</evidence>
<evidence type="ECO:0000256" key="8">
    <source>
        <dbReference type="ARBA" id="ARBA00022763"/>
    </source>
</evidence>
<keyword evidence="16 22" id="KW-0238">DNA-binding</keyword>
<evidence type="ECO:0000256" key="2">
    <source>
        <dbReference type="ARBA" id="ARBA00010563"/>
    </source>
</evidence>
<dbReference type="GO" id="GO:0017108">
    <property type="term" value="F:5'-flap endonuclease activity"/>
    <property type="evidence" value="ECO:0007669"/>
    <property type="project" value="TreeGrafter"/>
</dbReference>
<feature type="domain" description="XPG N-terminal" evidence="25">
    <location>
        <begin position="1"/>
        <end position="99"/>
    </location>
</feature>
<dbReference type="InterPro" id="IPR008918">
    <property type="entry name" value="HhH2"/>
</dbReference>
<dbReference type="Gene3D" id="3.40.50.1010">
    <property type="entry name" value="5'-nuclease"/>
    <property type="match status" value="1"/>
</dbReference>
<keyword evidence="15" id="KW-0007">Acetylation</keyword>
<keyword evidence="4" id="KW-0597">Phosphoprotein</keyword>
<dbReference type="PROSITE" id="PS00842">
    <property type="entry name" value="XPG_2"/>
    <property type="match status" value="1"/>
</dbReference>
<evidence type="ECO:0000256" key="11">
    <source>
        <dbReference type="ARBA" id="ARBA00022839"/>
    </source>
</evidence>
<evidence type="ECO:0000256" key="21">
    <source>
        <dbReference type="ARBA" id="ARBA00064664"/>
    </source>
</evidence>
<evidence type="ECO:0000256" key="22">
    <source>
        <dbReference type="RuleBase" id="RU910737"/>
    </source>
</evidence>
<keyword evidence="12 22" id="KW-0460">Magnesium</keyword>
<dbReference type="GO" id="GO:0005634">
    <property type="term" value="C:nucleus"/>
    <property type="evidence" value="ECO:0007669"/>
    <property type="project" value="UniProtKB-SubCell"/>
</dbReference>
<evidence type="ECO:0000256" key="4">
    <source>
        <dbReference type="ARBA" id="ARBA00022553"/>
    </source>
</evidence>
<evidence type="ECO:0000256" key="1">
    <source>
        <dbReference type="ARBA" id="ARBA00004123"/>
    </source>
</evidence>
<keyword evidence="10 22" id="KW-0378">Hydrolase</keyword>
<dbReference type="InterPro" id="IPR029060">
    <property type="entry name" value="PIN-like_dom_sf"/>
</dbReference>
<evidence type="ECO:0000256" key="5">
    <source>
        <dbReference type="ARBA" id="ARBA00022722"/>
    </source>
</evidence>
<comment type="cofactor">
    <cofactor evidence="22">
        <name>Mg(2+)</name>
        <dbReference type="ChEBI" id="CHEBI:18420"/>
    </cofactor>
    <text evidence="22">Binds 2 magnesium ions per subunit. They probably participate in the reaction catalyzed by the enzyme. May bind an additional third magnesium ion after substrate binding.</text>
</comment>
<evidence type="ECO:0000256" key="16">
    <source>
        <dbReference type="ARBA" id="ARBA00023125"/>
    </source>
</evidence>
<evidence type="ECO:0000256" key="14">
    <source>
        <dbReference type="ARBA" id="ARBA00022881"/>
    </source>
</evidence>
<evidence type="ECO:0000256" key="10">
    <source>
        <dbReference type="ARBA" id="ARBA00022801"/>
    </source>
</evidence>
<accession>V9KFY1</accession>
<dbReference type="CDD" id="cd09857">
    <property type="entry name" value="PIN_EXO1"/>
    <property type="match status" value="1"/>
</dbReference>
<dbReference type="GO" id="GO:0006310">
    <property type="term" value="P:DNA recombination"/>
    <property type="evidence" value="ECO:0007669"/>
    <property type="project" value="TreeGrafter"/>
</dbReference>
<dbReference type="SMART" id="SM00485">
    <property type="entry name" value="XPGN"/>
    <property type="match status" value="1"/>
</dbReference>
<dbReference type="GO" id="GO:0002376">
    <property type="term" value="P:immune system process"/>
    <property type="evidence" value="ECO:0007669"/>
    <property type="project" value="UniProtKB-KW"/>
</dbReference>
<feature type="region of interest" description="Disordered" evidence="23">
    <location>
        <begin position="437"/>
        <end position="471"/>
    </location>
</feature>
<evidence type="ECO:0000256" key="19">
    <source>
        <dbReference type="ARBA" id="ARBA00023254"/>
    </source>
</evidence>
<dbReference type="FunFam" id="1.10.150.20:FF:000011">
    <property type="entry name" value="exonuclease 1"/>
    <property type="match status" value="1"/>
</dbReference>
<dbReference type="InterPro" id="IPR006084">
    <property type="entry name" value="XPG/Rad2"/>
</dbReference>
<sequence>MGIQGLLSFVKEASEPIHIKKYRGQTVAVDMYCWLHKGAFACADKLAKGEKTEQYVYYCMKFVEMLDSFGVKPILVFDGCHLPSKKEVEKSRRERRQANFQKGKQLLREGKTAEARECFTRCVNITPAMAHEVIKAARKKGMDCIVAPYEADAQLAYFNKTGIVQAVITEDSDLLAFGCKKVVLKVDKYGNGLEIDQAQFGKCKQLGDVFTEEKFRYMCILSGCDYLASLHGIGLAKACKLLRIANNPDIITVIKKMGHYLKNNMTVPEEYIEGFTRANNTFLYQLVVDPIKRKLVPLNPYLDDVDPKSLDYAGHNMGDQTALQIALGNVDINTMETIDSYNPDTCKPQSAKSRGWNDQATRKLQAPHMHSIWSKNYRPNGNELLVPKSEISPAKPCTRGIEKVISIKRLKLSSTPKRPREDDSLSDGDLLSQYSFSNSKKTKETAANCLPQQSPTEEKESSLSENHYKSQTSSCKIRNRFATVLKRRNEDAGAVVVPGTRSRFFCSPEEICASDQQDEVKVIFNEMDSVRNKDLTPISPSRRVTDDAFATPASNSECEKNEEPPEPINNILNTSVAITEFPSTSRKSFSAFNWSGDIGQKCRMPSPTGGLAILQQFQRKMDSTQYKWSNISKEATHVIVQSDNQSKLNRMEHSEESKEDDCEMTNSSQSLVGISTSSGSLCSGVDSLGSSQKSRKSSDLDENNDDSTSDDIQTTSPTTASELPEKIKTIRNRVPGLCRLSRRSSTSSTKLKPMGSAKASGLSKKSIGLQKNKSATNDENNPRVQVTIRDLWKNFGFKMETEKLLPFQKPEPMSPVKDNFQTLTPETDQSILMRSQCSAVQRAIHW</sequence>
<feature type="compositionally biased region" description="Acidic residues" evidence="23">
    <location>
        <begin position="700"/>
        <end position="709"/>
    </location>
</feature>
<keyword evidence="8 22" id="KW-0227">DNA damage</keyword>
<keyword evidence="9 22" id="KW-0228">DNA excision</keyword>
<dbReference type="SUPFAM" id="SSF88723">
    <property type="entry name" value="PIN domain-like"/>
    <property type="match status" value="1"/>
</dbReference>
<evidence type="ECO:0000313" key="26">
    <source>
        <dbReference type="EMBL" id="AFO96782.1"/>
    </source>
</evidence>
<evidence type="ECO:0000256" key="15">
    <source>
        <dbReference type="ARBA" id="ARBA00022990"/>
    </source>
</evidence>
<dbReference type="InterPro" id="IPR006085">
    <property type="entry name" value="XPG_DNA_repair_N"/>
</dbReference>
<dbReference type="PROSITE" id="PS00841">
    <property type="entry name" value="XPG_1"/>
    <property type="match status" value="1"/>
</dbReference>
<evidence type="ECO:0000256" key="23">
    <source>
        <dbReference type="SAM" id="MobiDB-lite"/>
    </source>
</evidence>
<evidence type="ECO:0000256" key="3">
    <source>
        <dbReference type="ARBA" id="ARBA00020324"/>
    </source>
</evidence>
<feature type="region of interest" description="Disordered" evidence="23">
    <location>
        <begin position="683"/>
        <end position="765"/>
    </location>
</feature>
<keyword evidence="11 22" id="KW-0269">Exonuclease</keyword>
<comment type="subunit">
    <text evidence="21">Interacts with the MLH1-PMS2 heterodimer via MLH1. Interacts with MSH3. Interacts with the MSH2-MSH6 heterodimer via MSH2, and this interaction may increase the processivity of the 5'-&gt;3' exonuclease activity. Interacts with PCNA, and this interaction may both stimulate the cryptic 3'-&gt;5' exonuclease activity and suppress the 5'-&gt;3' exonuclease activity. Interacts with WRN, and this interaction stimulates both the 5'-&gt;3' exonuclease activity and cleavage of 5'-overhanging flap structures. Interacts with RECQL/RECQ1, and this interaction stimulates cleavage of 5'-overhanging flap structures. Interacts with DNA helicase ZGRF1; the interaction is increased following DNA damage induction.</text>
</comment>
<comment type="function">
    <text evidence="20">5'-&gt;3' double-stranded DNA exonuclease which may also possess a cryptic 3'-&gt;5' double-stranded DNA exonuclease activity. Functions in DNA mismatch repair (MMR) to excise mismatch-containing DNA tracts directed by strand breaks located either 5' or 3' to the mismatch. Also exhibits endonuclease activity against 5'-overhanging flap structures similar to those generated by displacement synthesis when DNA polymerase encounters the 5'-end of a downstream Okazaki fragment. Required for somatic hypermutation (SHM) and class switch recombination (CSR) of immunoglobulin genes. Essential for male and female meiosis.</text>
</comment>
<dbReference type="InterPro" id="IPR019974">
    <property type="entry name" value="XPG_CS"/>
</dbReference>
<dbReference type="FunFam" id="3.40.50.1010:FF:000111">
    <property type="entry name" value="Exonuclease 1"/>
    <property type="match status" value="1"/>
</dbReference>
<keyword evidence="14 22" id="KW-0267">Excision nuclease</keyword>
<feature type="region of interest" description="Disordered" evidence="23">
    <location>
        <begin position="642"/>
        <end position="668"/>
    </location>
</feature>
<feature type="compositionally biased region" description="Low complexity" evidence="23">
    <location>
        <begin position="710"/>
        <end position="719"/>
    </location>
</feature>
<dbReference type="InterPro" id="IPR006086">
    <property type="entry name" value="XPG-I_dom"/>
</dbReference>
<dbReference type="InterPro" id="IPR036279">
    <property type="entry name" value="5-3_exonuclease_C_sf"/>
</dbReference>
<dbReference type="SMART" id="SM00279">
    <property type="entry name" value="HhH2"/>
    <property type="match status" value="1"/>
</dbReference>
<dbReference type="Pfam" id="PF00752">
    <property type="entry name" value="XPG_N"/>
    <property type="match status" value="1"/>
</dbReference>
<dbReference type="PRINTS" id="PR00853">
    <property type="entry name" value="XPGRADSUPER"/>
</dbReference>
<evidence type="ECO:0000256" key="6">
    <source>
        <dbReference type="ARBA" id="ARBA00022723"/>
    </source>
</evidence>
<dbReference type="SMART" id="SM00484">
    <property type="entry name" value="XPGI"/>
    <property type="match status" value="1"/>
</dbReference>
<evidence type="ECO:0000256" key="13">
    <source>
        <dbReference type="ARBA" id="ARBA00022859"/>
    </source>
</evidence>
<name>V9KFY1_CALMI</name>
<feature type="region of interest" description="Disordered" evidence="23">
    <location>
        <begin position="534"/>
        <end position="568"/>
    </location>
</feature>
<evidence type="ECO:0000256" key="12">
    <source>
        <dbReference type="ARBA" id="ARBA00022842"/>
    </source>
</evidence>
<dbReference type="PANTHER" id="PTHR11081">
    <property type="entry name" value="FLAP ENDONUCLEASE FAMILY MEMBER"/>
    <property type="match status" value="1"/>
</dbReference>
<protein>
    <recommendedName>
        <fullName evidence="3 22">Exonuclease 1</fullName>
        <ecNumber evidence="22">3.1.-.-</ecNumber>
    </recommendedName>
</protein>